<protein>
    <submittedName>
        <fullName evidence="1">Uncharacterized protein</fullName>
    </submittedName>
</protein>
<proteinExistence type="predicted"/>
<dbReference type="Proteomes" id="UP000261739">
    <property type="component" value="Unassembled WGS sequence"/>
</dbReference>
<reference evidence="1 2" key="1">
    <citation type="journal article" date="2018" name="Nat. Biotechnol.">
        <title>A standardized bacterial taxonomy based on genome phylogeny substantially revises the tree of life.</title>
        <authorList>
            <person name="Parks D.H."/>
            <person name="Chuvochina M."/>
            <person name="Waite D.W."/>
            <person name="Rinke C."/>
            <person name="Skarshewski A."/>
            <person name="Chaumeil P.A."/>
            <person name="Hugenholtz P."/>
        </authorList>
    </citation>
    <scope>NUCLEOTIDE SEQUENCE [LARGE SCALE GENOMIC DNA]</scope>
    <source>
        <strain evidence="1">UBA11247</strain>
    </source>
</reference>
<organism evidence="1 2">
    <name type="scientific">Corynebacterium nuruki</name>
    <dbReference type="NCBI Taxonomy" id="1032851"/>
    <lineage>
        <taxon>Bacteria</taxon>
        <taxon>Bacillati</taxon>
        <taxon>Actinomycetota</taxon>
        <taxon>Actinomycetes</taxon>
        <taxon>Mycobacteriales</taxon>
        <taxon>Corynebacteriaceae</taxon>
        <taxon>Corynebacterium</taxon>
    </lineage>
</organism>
<gene>
    <name evidence="1" type="ORF">DIW82_04605</name>
</gene>
<sequence length="158" mass="17550">MARRIRESGSVGKLDIGALVFWKRLNASTKWVRRLMDTSDEEVRRITRDVVVAANDLTGTVSDAAAEARRLLSPLPGFARGDAVASAVIYAAAPDRMAVYDRRAQRGLERLGLILTTKPGRYGRYMELVETVRTAVTEQSGISWTARHVDLAFFQLGR</sequence>
<comment type="caution">
    <text evidence="1">The sequence shown here is derived from an EMBL/GenBank/DDBJ whole genome shotgun (WGS) entry which is preliminary data.</text>
</comment>
<accession>A0A3D4SYL1</accession>
<dbReference type="EMBL" id="DQID01000130">
    <property type="protein sequence ID" value="HCT14081.1"/>
    <property type="molecule type" value="Genomic_DNA"/>
</dbReference>
<dbReference type="AlphaFoldDB" id="A0A3D4SYL1"/>
<evidence type="ECO:0000313" key="1">
    <source>
        <dbReference type="EMBL" id="HCT14081.1"/>
    </source>
</evidence>
<name>A0A3D4SYL1_9CORY</name>
<evidence type="ECO:0000313" key="2">
    <source>
        <dbReference type="Proteomes" id="UP000261739"/>
    </source>
</evidence>